<reference evidence="2 3" key="1">
    <citation type="submission" date="2018-10" db="EMBL/GenBank/DDBJ databases">
        <title>Genome Sequence of Cohnella sp.</title>
        <authorList>
            <person name="Srinivasan S."/>
            <person name="Kim M.K."/>
        </authorList>
    </citation>
    <scope>NUCLEOTIDE SEQUENCE [LARGE SCALE GENOMIC DNA]</scope>
    <source>
        <strain evidence="2 3">18JY8-7</strain>
    </source>
</reference>
<keyword evidence="1 2" id="KW-0378">Hydrolase</keyword>
<dbReference type="SUPFAM" id="SSF56784">
    <property type="entry name" value="HAD-like"/>
    <property type="match status" value="1"/>
</dbReference>
<dbReference type="KEGG" id="coh:EAV92_08240"/>
<organism evidence="2 3">
    <name type="scientific">Cohnella candidum</name>
    <dbReference type="NCBI Taxonomy" id="2674991"/>
    <lineage>
        <taxon>Bacteria</taxon>
        <taxon>Bacillati</taxon>
        <taxon>Bacillota</taxon>
        <taxon>Bacilli</taxon>
        <taxon>Bacillales</taxon>
        <taxon>Paenibacillaceae</taxon>
        <taxon>Cohnella</taxon>
    </lineage>
</organism>
<dbReference type="Pfam" id="PF00702">
    <property type="entry name" value="Hydrolase"/>
    <property type="match status" value="1"/>
</dbReference>
<dbReference type="PANTHER" id="PTHR43316">
    <property type="entry name" value="HYDROLASE, HALOACID DELAHOGENASE-RELATED"/>
    <property type="match status" value="1"/>
</dbReference>
<dbReference type="InterPro" id="IPR051540">
    <property type="entry name" value="S-2-haloacid_dehalogenase"/>
</dbReference>
<dbReference type="Gene3D" id="1.10.150.240">
    <property type="entry name" value="Putative phosphatase, domain 2"/>
    <property type="match status" value="1"/>
</dbReference>
<evidence type="ECO:0000256" key="1">
    <source>
        <dbReference type="ARBA" id="ARBA00022801"/>
    </source>
</evidence>
<sequence length="258" mass="30458">MKQTLLFDLDDTLIYCNKYFHLILEQFADEMTQWLEPFGFKREEILRKHTEIDIAGVQVFGFKSEHFPQSFVDTYRYFHNLCGRSASDEEERFLWKLGYSVYDLEVEPYPYMDETLQHLIEEGHDLHLYTGGDYSIQQNKVERMNLKRYFGDRIYVRQHKNTEALEQILRDGKFDRSSTWMIGNSLRTDVLPALQCGIHSVYLKQEGEWNYNVVPVEAKPQGAFLTLEALPEVPPAIHQYLYRNSEAAEPLRNVQKPS</sequence>
<dbReference type="Gene3D" id="3.40.50.1000">
    <property type="entry name" value="HAD superfamily/HAD-like"/>
    <property type="match status" value="1"/>
</dbReference>
<dbReference type="InterPro" id="IPR023214">
    <property type="entry name" value="HAD_sf"/>
</dbReference>
<dbReference type="AlphaFoldDB" id="A0A3G3JXG9"/>
<dbReference type="SFLD" id="SFLDS00003">
    <property type="entry name" value="Haloacid_Dehalogenase"/>
    <property type="match status" value="1"/>
</dbReference>
<dbReference type="Proteomes" id="UP000269097">
    <property type="component" value="Chromosome"/>
</dbReference>
<dbReference type="PANTHER" id="PTHR43316:SF8">
    <property type="entry name" value="HAD FAMILY HYDROLASE"/>
    <property type="match status" value="1"/>
</dbReference>
<proteinExistence type="predicted"/>
<dbReference type="RefSeq" id="WP_123040617.1">
    <property type="nucleotide sequence ID" value="NZ_CP033433.1"/>
</dbReference>
<gene>
    <name evidence="2" type="ORF">EAV92_08240</name>
</gene>
<dbReference type="InterPro" id="IPR036412">
    <property type="entry name" value="HAD-like_sf"/>
</dbReference>
<evidence type="ECO:0000313" key="2">
    <source>
        <dbReference type="EMBL" id="AYQ72557.1"/>
    </source>
</evidence>
<accession>A0A3G3JXG9</accession>
<name>A0A3G3JXG9_9BACL</name>
<dbReference type="SFLD" id="SFLDG01129">
    <property type="entry name" value="C1.5:_HAD__Beta-PGM__Phosphata"/>
    <property type="match status" value="1"/>
</dbReference>
<dbReference type="GO" id="GO:0016787">
    <property type="term" value="F:hydrolase activity"/>
    <property type="evidence" value="ECO:0007669"/>
    <property type="project" value="UniProtKB-KW"/>
</dbReference>
<protein>
    <submittedName>
        <fullName evidence="2">HAD family hydrolase</fullName>
    </submittedName>
</protein>
<dbReference type="EMBL" id="CP033433">
    <property type="protein sequence ID" value="AYQ72557.1"/>
    <property type="molecule type" value="Genomic_DNA"/>
</dbReference>
<evidence type="ECO:0000313" key="3">
    <source>
        <dbReference type="Proteomes" id="UP000269097"/>
    </source>
</evidence>
<dbReference type="InterPro" id="IPR023198">
    <property type="entry name" value="PGP-like_dom2"/>
</dbReference>
<keyword evidence="3" id="KW-1185">Reference proteome</keyword>